<reference evidence="3" key="1">
    <citation type="submission" date="2016-10" db="EMBL/GenBank/DDBJ databases">
        <authorList>
            <person name="Varghese N."/>
            <person name="Submissions S."/>
        </authorList>
    </citation>
    <scope>NUCLEOTIDE SEQUENCE [LARGE SCALE GENOMIC DNA]</scope>
    <source>
        <strain evidence="3">DSM 22002</strain>
    </source>
</reference>
<dbReference type="Proteomes" id="UP000198822">
    <property type="component" value="Chromosome I"/>
</dbReference>
<evidence type="ECO:0000313" key="3">
    <source>
        <dbReference type="Proteomes" id="UP000198822"/>
    </source>
</evidence>
<feature type="compositionally biased region" description="Low complexity" evidence="1">
    <location>
        <begin position="50"/>
        <end position="67"/>
    </location>
</feature>
<dbReference type="AlphaFoldDB" id="A0A1G8GXJ4"/>
<dbReference type="RefSeq" id="WP_157674875.1">
    <property type="nucleotide sequence ID" value="NZ_LT629695.1"/>
</dbReference>
<proteinExistence type="predicted"/>
<name>A0A1G8GXJ4_9MICO</name>
<dbReference type="EMBL" id="LT629695">
    <property type="protein sequence ID" value="SDH99084.1"/>
    <property type="molecule type" value="Genomic_DNA"/>
</dbReference>
<evidence type="ECO:0000256" key="1">
    <source>
        <dbReference type="SAM" id="MobiDB-lite"/>
    </source>
</evidence>
<sequence>MTAVVSTGERMTTRTRWSLVAACSILVLTSTGCVVSPSSVAMTSPSDAIATPASEPDAASPDDVAAPDLCDTSTAETIALLDAALDRIDRATSSDEIDAASQSMSELFSQAGTDMGQHCGLERVGEAASELIVWASSAASSRPPVSASFAEGFLGSVCELDVELGVDFTPPAQVACAG</sequence>
<organism evidence="2 3">
    <name type="scientific">Agrococcus jejuensis</name>
    <dbReference type="NCBI Taxonomy" id="399736"/>
    <lineage>
        <taxon>Bacteria</taxon>
        <taxon>Bacillati</taxon>
        <taxon>Actinomycetota</taxon>
        <taxon>Actinomycetes</taxon>
        <taxon>Micrococcales</taxon>
        <taxon>Microbacteriaceae</taxon>
        <taxon>Agrococcus</taxon>
    </lineage>
</organism>
<evidence type="ECO:0000313" key="2">
    <source>
        <dbReference type="EMBL" id="SDH99084.1"/>
    </source>
</evidence>
<accession>A0A1G8GXJ4</accession>
<protein>
    <submittedName>
        <fullName evidence="2">Uncharacterized protein</fullName>
    </submittedName>
</protein>
<feature type="region of interest" description="Disordered" evidence="1">
    <location>
        <begin position="44"/>
        <end position="67"/>
    </location>
</feature>
<gene>
    <name evidence="2" type="ORF">SAMN04489720_3114</name>
</gene>
<keyword evidence="3" id="KW-1185">Reference proteome</keyword>